<feature type="signal peptide" evidence="1">
    <location>
        <begin position="1"/>
        <end position="22"/>
    </location>
</feature>
<comment type="caution">
    <text evidence="2">The sequence shown here is derived from an EMBL/GenBank/DDBJ whole genome shotgun (WGS) entry which is preliminary data.</text>
</comment>
<gene>
    <name evidence="2" type="ORF">DS742_09455</name>
</gene>
<dbReference type="PROSITE" id="PS51257">
    <property type="entry name" value="PROKAR_LIPOPROTEIN"/>
    <property type="match status" value="1"/>
</dbReference>
<sequence>MNIIMKRRVITIALLLSLTAILGGCNKSQSVVNNIENTSSPVETTAKVSTNENNSITQTKSSTVLTMTELLNKLQGEWYNLNDENSISENGVQRSIMIEKEENDYTLVDIFPDTALSYKVSSIQYLGNNNSYLITTHNGDDQNNIGFTFNISDDFKSINITSDYDKDVKYVKATDETKQYVQMLQLVGTYKDDQNKEYVFKDGGIATWPNETFKFSVSFIEKIFPNSSPSKEVYNYIIVNDNNGKETMRYLYEIIGNKLTIYKTALDKENNYIKGALVVTLTKSNGTTDLIQKAIDIVGKKYNAVVDYKVESGVMIYKSDIGEISIDCSGPDKTNKYKVSIFKESASSSDIFKEFNVDVISGSVEEIK</sequence>
<accession>A0A3E2NDY7</accession>
<keyword evidence="1" id="KW-0732">Signal</keyword>
<evidence type="ECO:0008006" key="4">
    <source>
        <dbReference type="Google" id="ProtNLM"/>
    </source>
</evidence>
<organism evidence="2 3">
    <name type="scientific">Lacrimispora amygdalina</name>
    <dbReference type="NCBI Taxonomy" id="253257"/>
    <lineage>
        <taxon>Bacteria</taxon>
        <taxon>Bacillati</taxon>
        <taxon>Bacillota</taxon>
        <taxon>Clostridia</taxon>
        <taxon>Lachnospirales</taxon>
        <taxon>Lachnospiraceae</taxon>
        <taxon>Lacrimispora</taxon>
    </lineage>
</organism>
<name>A0A3E2NDY7_9FIRM</name>
<protein>
    <recommendedName>
        <fullName evidence="4">DUF4362 domain-containing protein</fullName>
    </recommendedName>
</protein>
<evidence type="ECO:0000313" key="3">
    <source>
        <dbReference type="Proteomes" id="UP000260680"/>
    </source>
</evidence>
<evidence type="ECO:0000313" key="2">
    <source>
        <dbReference type="EMBL" id="RFZ79238.1"/>
    </source>
</evidence>
<proteinExistence type="predicted"/>
<reference evidence="2 3" key="1">
    <citation type="submission" date="2018-07" db="EMBL/GenBank/DDBJ databases">
        <title>New species, Clostridium PI-S10-A1B.</title>
        <authorList>
            <person name="Krishna G."/>
            <person name="Summeta K."/>
            <person name="Shikha S."/>
            <person name="Prabhu P.B."/>
            <person name="Suresh K."/>
        </authorList>
    </citation>
    <scope>NUCLEOTIDE SEQUENCE [LARGE SCALE GENOMIC DNA]</scope>
    <source>
        <strain evidence="2 3">PI-S10-A1B</strain>
    </source>
</reference>
<dbReference type="AlphaFoldDB" id="A0A3E2NDY7"/>
<dbReference type="EMBL" id="QOHO01000026">
    <property type="protein sequence ID" value="RFZ79238.1"/>
    <property type="molecule type" value="Genomic_DNA"/>
</dbReference>
<evidence type="ECO:0000256" key="1">
    <source>
        <dbReference type="SAM" id="SignalP"/>
    </source>
</evidence>
<feature type="chain" id="PRO_5039367518" description="DUF4362 domain-containing protein" evidence="1">
    <location>
        <begin position="23"/>
        <end position="368"/>
    </location>
</feature>
<dbReference type="Proteomes" id="UP000260680">
    <property type="component" value="Unassembled WGS sequence"/>
</dbReference>